<accession>A0A0F9HK82</accession>
<organism evidence="1">
    <name type="scientific">marine sediment metagenome</name>
    <dbReference type="NCBI Taxonomy" id="412755"/>
    <lineage>
        <taxon>unclassified sequences</taxon>
        <taxon>metagenomes</taxon>
        <taxon>ecological metagenomes</taxon>
    </lineage>
</organism>
<gene>
    <name evidence="1" type="ORF">LCGC14_1772730</name>
</gene>
<evidence type="ECO:0000313" key="1">
    <source>
        <dbReference type="EMBL" id="KKM03612.1"/>
    </source>
</evidence>
<sequence>MSEQCEYVGIHIHSTRIDLSQAFWRTFVKENTFVGLHWDAEEGELELAFYNSDSDVASRIPIVERSNSSICIQCTKLCRHALRQYKMQRYCNFTIDVTKAGALTVKFKLERM</sequence>
<dbReference type="EMBL" id="LAZR01016646">
    <property type="protein sequence ID" value="KKM03612.1"/>
    <property type="molecule type" value="Genomic_DNA"/>
</dbReference>
<comment type="caution">
    <text evidence="1">The sequence shown here is derived from an EMBL/GenBank/DDBJ whole genome shotgun (WGS) entry which is preliminary data.</text>
</comment>
<name>A0A0F9HK82_9ZZZZ</name>
<dbReference type="AlphaFoldDB" id="A0A0F9HK82"/>
<proteinExistence type="predicted"/>
<protein>
    <submittedName>
        <fullName evidence="1">Uncharacterized protein</fullName>
    </submittedName>
</protein>
<reference evidence="1" key="1">
    <citation type="journal article" date="2015" name="Nature">
        <title>Complex archaea that bridge the gap between prokaryotes and eukaryotes.</title>
        <authorList>
            <person name="Spang A."/>
            <person name="Saw J.H."/>
            <person name="Jorgensen S.L."/>
            <person name="Zaremba-Niedzwiedzka K."/>
            <person name="Martijn J."/>
            <person name="Lind A.E."/>
            <person name="van Eijk R."/>
            <person name="Schleper C."/>
            <person name="Guy L."/>
            <person name="Ettema T.J."/>
        </authorList>
    </citation>
    <scope>NUCLEOTIDE SEQUENCE</scope>
</reference>